<accession>A0AA38Q3N7</accession>
<evidence type="ECO:0000313" key="2">
    <source>
        <dbReference type="EMBL" id="KAJ3986796.1"/>
    </source>
</evidence>
<name>A0AA38Q3N7_9AGAR</name>
<reference evidence="2" key="1">
    <citation type="submission" date="2022-08" db="EMBL/GenBank/DDBJ databases">
        <authorList>
            <consortium name="DOE Joint Genome Institute"/>
            <person name="Min B."/>
            <person name="Riley R."/>
            <person name="Sierra-Patev S."/>
            <person name="Naranjo-Ortiz M."/>
            <person name="Looney B."/>
            <person name="Konkel Z."/>
            <person name="Slot J.C."/>
            <person name="Sakamoto Y."/>
            <person name="Steenwyk J.L."/>
            <person name="Rokas A."/>
            <person name="Carro J."/>
            <person name="Camarero S."/>
            <person name="Ferreira P."/>
            <person name="Molpeceres G."/>
            <person name="Ruiz-Duenas F.J."/>
            <person name="Serrano A."/>
            <person name="Henrissat B."/>
            <person name="Drula E."/>
            <person name="Hughes K.W."/>
            <person name="Mata J.L."/>
            <person name="Ishikawa N.K."/>
            <person name="Vargas-Isla R."/>
            <person name="Ushijima S."/>
            <person name="Smith C.A."/>
            <person name="Ahrendt S."/>
            <person name="Andreopoulos W."/>
            <person name="He G."/>
            <person name="Labutti K."/>
            <person name="Lipzen A."/>
            <person name="Ng V."/>
            <person name="Sandor L."/>
            <person name="Barry K."/>
            <person name="Martinez A.T."/>
            <person name="Xiao Y."/>
            <person name="Gibbons J.G."/>
            <person name="Terashima K."/>
            <person name="Hibbett D.S."/>
            <person name="Grigoriev I.V."/>
        </authorList>
    </citation>
    <scope>NUCLEOTIDE SEQUENCE</scope>
    <source>
        <strain evidence="2">TFB7829</strain>
    </source>
</reference>
<dbReference type="EMBL" id="MU801934">
    <property type="protein sequence ID" value="KAJ3986796.1"/>
    <property type="molecule type" value="Genomic_DNA"/>
</dbReference>
<organism evidence="2 3">
    <name type="scientific">Lentinula detonsa</name>
    <dbReference type="NCBI Taxonomy" id="2804962"/>
    <lineage>
        <taxon>Eukaryota</taxon>
        <taxon>Fungi</taxon>
        <taxon>Dikarya</taxon>
        <taxon>Basidiomycota</taxon>
        <taxon>Agaricomycotina</taxon>
        <taxon>Agaricomycetes</taxon>
        <taxon>Agaricomycetidae</taxon>
        <taxon>Agaricales</taxon>
        <taxon>Marasmiineae</taxon>
        <taxon>Omphalotaceae</taxon>
        <taxon>Lentinula</taxon>
    </lineage>
</organism>
<proteinExistence type="predicted"/>
<feature type="region of interest" description="Disordered" evidence="1">
    <location>
        <begin position="259"/>
        <end position="289"/>
    </location>
</feature>
<sequence length="289" mass="33106">MNSVFLDLKALSTCTDSDSPPIQSFRLFTGLFFCAITELEFYWGLEKGELDLWSPLNRISGNVLSDAIGFILYSTNLVRADIGRLILSWELALVPTDEVLRTILYVAKDNRKRDIDQRRNCFEALPPGEYEYSLVPVQKIPPSLFLIKDHTNSPEKLDIIPPHYPRVKLNVHPVFAVVHGAWQLLQDIHEDLPFFDMMSRVTTAYCALIPREFRARRPRTREDQQSAESDDSGNTIEEDDYSSEEEAIRIYSWLESTTTTSVPAVEQVSETIEDDSPIKSRRHPLVKDV</sequence>
<feature type="compositionally biased region" description="Acidic residues" evidence="1">
    <location>
        <begin position="228"/>
        <end position="243"/>
    </location>
</feature>
<evidence type="ECO:0000313" key="3">
    <source>
        <dbReference type="Proteomes" id="UP001163850"/>
    </source>
</evidence>
<dbReference type="Proteomes" id="UP001163850">
    <property type="component" value="Unassembled WGS sequence"/>
</dbReference>
<evidence type="ECO:0000256" key="1">
    <source>
        <dbReference type="SAM" id="MobiDB-lite"/>
    </source>
</evidence>
<protein>
    <submittedName>
        <fullName evidence="2">Uncharacterized protein</fullName>
    </submittedName>
</protein>
<feature type="compositionally biased region" description="Basic residues" evidence="1">
    <location>
        <begin position="279"/>
        <end position="289"/>
    </location>
</feature>
<comment type="caution">
    <text evidence="2">The sequence shown here is derived from an EMBL/GenBank/DDBJ whole genome shotgun (WGS) entry which is preliminary data.</text>
</comment>
<dbReference type="AlphaFoldDB" id="A0AA38Q3N7"/>
<feature type="region of interest" description="Disordered" evidence="1">
    <location>
        <begin position="217"/>
        <end position="243"/>
    </location>
</feature>
<gene>
    <name evidence="2" type="ORF">F5890DRAFT_1551964</name>
</gene>